<evidence type="ECO:0000256" key="3">
    <source>
        <dbReference type="ARBA" id="ARBA00022737"/>
    </source>
</evidence>
<dbReference type="Proteomes" id="UP000310532">
    <property type="component" value="Unassembled WGS sequence"/>
</dbReference>
<evidence type="ECO:0000313" key="9">
    <source>
        <dbReference type="EMBL" id="TGX99584.1"/>
    </source>
</evidence>
<keyword evidence="8" id="KW-0812">Transmembrane</keyword>
<evidence type="ECO:0000256" key="2">
    <source>
        <dbReference type="ARBA" id="ARBA00022490"/>
    </source>
</evidence>
<dbReference type="RefSeq" id="WP_136011326.1">
    <property type="nucleotide sequence ID" value="NZ_SRYZ01000064.1"/>
</dbReference>
<dbReference type="PANTHER" id="PTHR46630:SF1">
    <property type="entry name" value="TETRATRICOPEPTIDE REPEAT PROTEIN 29"/>
    <property type="match status" value="1"/>
</dbReference>
<accession>A0A4S2AFY9</accession>
<feature type="transmembrane region" description="Helical" evidence="8">
    <location>
        <begin position="373"/>
        <end position="391"/>
    </location>
</feature>
<keyword evidence="8" id="KW-1133">Transmembrane helix</keyword>
<sequence>MKNIHFETIIAVSVIFLFFAACSSKEHSSVSLAELIQAETVMYEYPDSALHILQNMKMPDAAQKLEHATWALLMTQAKYKMYIEQNDSLANIAYNYFMKQEDAQRKALVLYLKGEIFHDNRNIEEAQNSLLRATTYAEKTNDYQLCHLIYAELGCIYILRFYKEYAIEAFNKSYQYALQSQNCKYIIASLIYLGRTYGQLERFNQSIEYYQKAIEIAKEKHITRSVAIASNELAGIYIEIKDYKKALYYSKQAINSSNIGVSKGQINLVIGNIYREIGPIDSAYYYLNQVVGHKASVNTVNAAYHALYELSKREKKYQEAIFYNDKFLNGFDSIFDSHKEQELAEMQEKYNQQKLINEKNQLKIEKDKNTRNALIILIVLICVIAILIYNYQHKLMRKERIIQKKEEGIRQSMMQISENEIVIKHNQSMMQELTTQIEANKDMQEQLEELNRTYAEIQQQNEALAHENHTLQRNIEQYSTSLNAQSEELKRLNELTEENQYLHDRERILSKQLIKSTKILNNLTTKPKYIDTMQWKDIEEATNSIFDNFTERLLKRFPALTEYEIHLCCLIKLNMSNTNMAIALGISSASVSKQKYRLKERIVQQCAAFKQNQTLDLWVWNF</sequence>
<dbReference type="InterPro" id="IPR011990">
    <property type="entry name" value="TPR-like_helical_dom_sf"/>
</dbReference>
<name>A0A4S2AFY9_9BACE</name>
<keyword evidence="3" id="KW-0677">Repeat</keyword>
<comment type="subcellular location">
    <subcellularLocation>
        <location evidence="1">Cytoplasm</location>
    </subcellularLocation>
</comment>
<comment type="similarity">
    <text evidence="5">Belongs to the Rap family.</text>
</comment>
<comment type="caution">
    <text evidence="9">The sequence shown here is derived from an EMBL/GenBank/DDBJ whole genome shotgun (WGS) entry which is preliminary data.</text>
</comment>
<dbReference type="GO" id="GO:0003677">
    <property type="term" value="F:DNA binding"/>
    <property type="evidence" value="ECO:0007669"/>
    <property type="project" value="InterPro"/>
</dbReference>
<dbReference type="EMBL" id="SRYZ01000064">
    <property type="protein sequence ID" value="TGX99584.1"/>
    <property type="molecule type" value="Genomic_DNA"/>
</dbReference>
<evidence type="ECO:0000256" key="7">
    <source>
        <dbReference type="SAM" id="Coils"/>
    </source>
</evidence>
<evidence type="ECO:0000313" key="10">
    <source>
        <dbReference type="Proteomes" id="UP000310532"/>
    </source>
</evidence>
<dbReference type="AlphaFoldDB" id="A0A4S2AFY9"/>
<dbReference type="Gene3D" id="1.25.40.10">
    <property type="entry name" value="Tetratricopeptide repeat domain"/>
    <property type="match status" value="1"/>
</dbReference>
<dbReference type="PANTHER" id="PTHR46630">
    <property type="entry name" value="TETRATRICOPEPTIDE REPEAT PROTEIN 29"/>
    <property type="match status" value="1"/>
</dbReference>
<keyword evidence="2" id="KW-0963">Cytoplasm</keyword>
<dbReference type="Pfam" id="PF13181">
    <property type="entry name" value="TPR_8"/>
    <property type="match status" value="1"/>
</dbReference>
<proteinExistence type="inferred from homology"/>
<evidence type="ECO:0000256" key="4">
    <source>
        <dbReference type="ARBA" id="ARBA00022803"/>
    </source>
</evidence>
<dbReference type="InterPro" id="IPR016032">
    <property type="entry name" value="Sig_transdc_resp-reg_C-effctor"/>
</dbReference>
<dbReference type="GO" id="GO:0006355">
    <property type="term" value="P:regulation of DNA-templated transcription"/>
    <property type="evidence" value="ECO:0007669"/>
    <property type="project" value="InterPro"/>
</dbReference>
<evidence type="ECO:0000256" key="8">
    <source>
        <dbReference type="SAM" id="Phobius"/>
    </source>
</evidence>
<dbReference type="GO" id="GO:0005737">
    <property type="term" value="C:cytoplasm"/>
    <property type="evidence" value="ECO:0007669"/>
    <property type="project" value="UniProtKB-SubCell"/>
</dbReference>
<dbReference type="PROSITE" id="PS50005">
    <property type="entry name" value="TPR"/>
    <property type="match status" value="1"/>
</dbReference>
<keyword evidence="7" id="KW-0175">Coiled coil</keyword>
<dbReference type="InterPro" id="IPR051476">
    <property type="entry name" value="Bac_ResReg_Asp_Phosphatase"/>
</dbReference>
<organism evidence="9 10">
    <name type="scientific">Bacteroides muris</name>
    <name type="common">ex Afrizal et al. 2022</name>
    <dbReference type="NCBI Taxonomy" id="2516960"/>
    <lineage>
        <taxon>Bacteria</taxon>
        <taxon>Pseudomonadati</taxon>
        <taxon>Bacteroidota</taxon>
        <taxon>Bacteroidia</taxon>
        <taxon>Bacteroidales</taxon>
        <taxon>Bacteroidaceae</taxon>
        <taxon>Bacteroides</taxon>
    </lineage>
</organism>
<keyword evidence="8" id="KW-0472">Membrane</keyword>
<evidence type="ECO:0000256" key="6">
    <source>
        <dbReference type="PROSITE-ProRule" id="PRU00339"/>
    </source>
</evidence>
<dbReference type="SUPFAM" id="SSF48452">
    <property type="entry name" value="TPR-like"/>
    <property type="match status" value="1"/>
</dbReference>
<keyword evidence="4 6" id="KW-0802">TPR repeat</keyword>
<dbReference type="InterPro" id="IPR019734">
    <property type="entry name" value="TPR_rpt"/>
</dbReference>
<dbReference type="PROSITE" id="PS51257">
    <property type="entry name" value="PROKAR_LIPOPROTEIN"/>
    <property type="match status" value="1"/>
</dbReference>
<dbReference type="SMART" id="SM00028">
    <property type="entry name" value="TPR"/>
    <property type="match status" value="2"/>
</dbReference>
<dbReference type="SUPFAM" id="SSF46894">
    <property type="entry name" value="C-terminal effector domain of the bipartite response regulators"/>
    <property type="match status" value="1"/>
</dbReference>
<evidence type="ECO:0000256" key="1">
    <source>
        <dbReference type="ARBA" id="ARBA00004496"/>
    </source>
</evidence>
<feature type="coiled-coil region" evidence="7">
    <location>
        <begin position="430"/>
        <end position="499"/>
    </location>
</feature>
<reference evidence="9 10" key="1">
    <citation type="submission" date="2019-04" db="EMBL/GenBank/DDBJ databases">
        <title>Microbes associate with the intestines of laboratory mice.</title>
        <authorList>
            <person name="Navarre W."/>
            <person name="Wong E."/>
            <person name="Huang K."/>
            <person name="Tropini C."/>
            <person name="Ng K."/>
            <person name="Yu B."/>
        </authorList>
    </citation>
    <scope>NUCLEOTIDE SEQUENCE [LARGE SCALE GENOMIC DNA]</scope>
    <source>
        <strain evidence="9 10">NM69_E16B</strain>
    </source>
</reference>
<dbReference type="Pfam" id="PF13424">
    <property type="entry name" value="TPR_12"/>
    <property type="match status" value="1"/>
</dbReference>
<gene>
    <name evidence="9" type="ORF">E5355_17420</name>
</gene>
<evidence type="ECO:0000256" key="5">
    <source>
        <dbReference type="ARBA" id="ARBA00038253"/>
    </source>
</evidence>
<feature type="repeat" description="TPR" evidence="6">
    <location>
        <begin position="187"/>
        <end position="220"/>
    </location>
</feature>
<protein>
    <submittedName>
        <fullName evidence="9">Tetratricopeptide repeat protein</fullName>
    </submittedName>
</protein>
<keyword evidence="10" id="KW-1185">Reference proteome</keyword>